<dbReference type="Pfam" id="PF04434">
    <property type="entry name" value="SWIM"/>
    <property type="match status" value="1"/>
</dbReference>
<dbReference type="STRING" id="4615.A0A199ULU4"/>
<dbReference type="PANTHER" id="PTHR47718">
    <property type="entry name" value="OS01G0519700 PROTEIN"/>
    <property type="match status" value="1"/>
</dbReference>
<dbReference type="InterPro" id="IPR007527">
    <property type="entry name" value="Znf_SWIM"/>
</dbReference>
<name>A0A199ULU4_ANACO</name>
<protein>
    <submittedName>
        <fullName evidence="6">Protein FAR1-RELATED SEQUENCE 12</fullName>
    </submittedName>
</protein>
<evidence type="ECO:0000313" key="7">
    <source>
        <dbReference type="Proteomes" id="UP000092600"/>
    </source>
</evidence>
<dbReference type="PROSITE" id="PS50966">
    <property type="entry name" value="ZF_SWIM"/>
    <property type="match status" value="1"/>
</dbReference>
<evidence type="ECO:0000256" key="2">
    <source>
        <dbReference type="ARBA" id="ARBA00022771"/>
    </source>
</evidence>
<proteinExistence type="predicted"/>
<evidence type="ECO:0000313" key="6">
    <source>
        <dbReference type="EMBL" id="OAY65862.1"/>
    </source>
</evidence>
<evidence type="ECO:0000256" key="3">
    <source>
        <dbReference type="ARBA" id="ARBA00022833"/>
    </source>
</evidence>
<keyword evidence="1" id="KW-0479">Metal-binding</keyword>
<evidence type="ECO:0000259" key="5">
    <source>
        <dbReference type="PROSITE" id="PS50966"/>
    </source>
</evidence>
<evidence type="ECO:0000256" key="1">
    <source>
        <dbReference type="ARBA" id="ARBA00022723"/>
    </source>
</evidence>
<organism evidence="6 7">
    <name type="scientific">Ananas comosus</name>
    <name type="common">Pineapple</name>
    <name type="synonym">Ananas ananas</name>
    <dbReference type="NCBI Taxonomy" id="4615"/>
    <lineage>
        <taxon>Eukaryota</taxon>
        <taxon>Viridiplantae</taxon>
        <taxon>Streptophyta</taxon>
        <taxon>Embryophyta</taxon>
        <taxon>Tracheophyta</taxon>
        <taxon>Spermatophyta</taxon>
        <taxon>Magnoliopsida</taxon>
        <taxon>Liliopsida</taxon>
        <taxon>Poales</taxon>
        <taxon>Bromeliaceae</taxon>
        <taxon>Bromelioideae</taxon>
        <taxon>Ananas</taxon>
    </lineage>
</organism>
<feature type="domain" description="SWIM-type" evidence="5">
    <location>
        <begin position="225"/>
        <end position="261"/>
    </location>
</feature>
<dbReference type="Pfam" id="PF03101">
    <property type="entry name" value="FAR1"/>
    <property type="match status" value="1"/>
</dbReference>
<dbReference type="InterPro" id="IPR004330">
    <property type="entry name" value="FAR1_DNA_bnd_dom"/>
</dbReference>
<keyword evidence="2 4" id="KW-0863">Zinc-finger</keyword>
<dbReference type="EMBL" id="LSRQ01006664">
    <property type="protein sequence ID" value="OAY65862.1"/>
    <property type="molecule type" value="Genomic_DNA"/>
</dbReference>
<evidence type="ECO:0000256" key="4">
    <source>
        <dbReference type="PROSITE-ProRule" id="PRU00325"/>
    </source>
</evidence>
<accession>A0A199ULU4</accession>
<dbReference type="AlphaFoldDB" id="A0A199ULU4"/>
<dbReference type="SMART" id="SM00575">
    <property type="entry name" value="ZnF_PMZ"/>
    <property type="match status" value="1"/>
</dbReference>
<dbReference type="Proteomes" id="UP000092600">
    <property type="component" value="Unassembled WGS sequence"/>
</dbReference>
<dbReference type="GO" id="GO:0008270">
    <property type="term" value="F:zinc ion binding"/>
    <property type="evidence" value="ECO:0007669"/>
    <property type="project" value="UniProtKB-KW"/>
</dbReference>
<gene>
    <name evidence="6" type="ORF">ACMD2_20558</name>
</gene>
<sequence length="269" mass="31581">MEIENDEPYVGQVFSSIDEAKRFYNIYAFKIGFSIRKATHYKAKRLDGLVTSITYTCSKEGHAKPPTQRKKQKKFLKLIELLRRSFQIEHNNELIVSPSKTHYFRSIAPLLMSKRKEECKISILRKDLSNTIVEKNMSRNGIDVASRYESKNLQECKMKDGQATLWTFNPIEEQARDVYTKNVFMDFRDQLKASTCYRLMQMKNIIYKVCIIQNSSKHHQRMYSYMVSIHEDDEKVSCNCKKFNYTGILCAHALTVMYFVGIHHIPQTI</sequence>
<keyword evidence="3" id="KW-0862">Zinc</keyword>
<reference evidence="6 7" key="1">
    <citation type="journal article" date="2016" name="DNA Res.">
        <title>The draft genome of MD-2 pineapple using hybrid error correction of long reads.</title>
        <authorList>
            <person name="Redwan R.M."/>
            <person name="Saidin A."/>
            <person name="Kumar S.V."/>
        </authorList>
    </citation>
    <scope>NUCLEOTIDE SEQUENCE [LARGE SCALE GENOMIC DNA]</scope>
    <source>
        <strain evidence="7">cv. MD2</strain>
        <tissue evidence="6">Leaf</tissue>
    </source>
</reference>
<comment type="caution">
    <text evidence="6">The sequence shown here is derived from an EMBL/GenBank/DDBJ whole genome shotgun (WGS) entry which is preliminary data.</text>
</comment>
<dbReference type="InterPro" id="IPR006564">
    <property type="entry name" value="Znf_PMZ"/>
</dbReference>